<dbReference type="AlphaFoldDB" id="A0A6M2BLI9"/>
<dbReference type="Proteomes" id="UP000472676">
    <property type="component" value="Unassembled WGS sequence"/>
</dbReference>
<dbReference type="RefSeq" id="WP_166251006.1">
    <property type="nucleotide sequence ID" value="NZ_JAAMOW010000001.1"/>
</dbReference>
<dbReference type="EMBL" id="JAAMOW010000001">
    <property type="protein sequence ID" value="NGY03526.1"/>
    <property type="molecule type" value="Genomic_DNA"/>
</dbReference>
<evidence type="ECO:0000256" key="1">
    <source>
        <dbReference type="SAM" id="SignalP"/>
    </source>
</evidence>
<sequence>MSGKFLALAALCVGIVISSAAFAGMPQPPQGTTRHMQGPPPNLDRMAMTNLIITALELRTGRSADEIKRIIGDRPPHEAADELGIDRETMKAICDQARSTLLDRAVQAQMITTEQAATLKSIPPPRPRSGTN</sequence>
<feature type="chain" id="PRO_5027036823" evidence="1">
    <location>
        <begin position="24"/>
        <end position="132"/>
    </location>
</feature>
<protein>
    <submittedName>
        <fullName evidence="2">Uncharacterized protein</fullName>
    </submittedName>
</protein>
<reference evidence="2 3" key="1">
    <citation type="journal article" date="2014" name="Int. J. Syst. Evol. Microbiol.">
        <title>Solimonas terrae sp. nov., isolated from soil.</title>
        <authorList>
            <person name="Kim S.J."/>
            <person name="Moon J.Y."/>
            <person name="Weon H.Y."/>
            <person name="Ahn J.H."/>
            <person name="Chen W.M."/>
            <person name="Kwon S.W."/>
        </authorList>
    </citation>
    <scope>NUCLEOTIDE SEQUENCE [LARGE SCALE GENOMIC DNA]</scope>
    <source>
        <strain evidence="2 3">KIS83-12</strain>
    </source>
</reference>
<keyword evidence="1" id="KW-0732">Signal</keyword>
<evidence type="ECO:0000313" key="3">
    <source>
        <dbReference type="Proteomes" id="UP000472676"/>
    </source>
</evidence>
<accession>A0A6M2BLI9</accession>
<gene>
    <name evidence="2" type="ORF">G7Y85_01985</name>
</gene>
<evidence type="ECO:0000313" key="2">
    <source>
        <dbReference type="EMBL" id="NGY03526.1"/>
    </source>
</evidence>
<name>A0A6M2BLI9_9GAMM</name>
<proteinExistence type="predicted"/>
<organism evidence="2 3">
    <name type="scientific">Solimonas terrae</name>
    <dbReference type="NCBI Taxonomy" id="1396819"/>
    <lineage>
        <taxon>Bacteria</taxon>
        <taxon>Pseudomonadati</taxon>
        <taxon>Pseudomonadota</taxon>
        <taxon>Gammaproteobacteria</taxon>
        <taxon>Nevskiales</taxon>
        <taxon>Nevskiaceae</taxon>
        <taxon>Solimonas</taxon>
    </lineage>
</organism>
<comment type="caution">
    <text evidence="2">The sequence shown here is derived from an EMBL/GenBank/DDBJ whole genome shotgun (WGS) entry which is preliminary data.</text>
</comment>
<feature type="signal peptide" evidence="1">
    <location>
        <begin position="1"/>
        <end position="23"/>
    </location>
</feature>
<keyword evidence="3" id="KW-1185">Reference proteome</keyword>